<comment type="subcellular location">
    <subcellularLocation>
        <location evidence="1">Secreted</location>
        <location evidence="1">Cell wall</location>
    </subcellularLocation>
</comment>
<dbReference type="OrthoDB" id="4022214at2759"/>
<evidence type="ECO:0000256" key="1">
    <source>
        <dbReference type="ARBA" id="ARBA00004191"/>
    </source>
</evidence>
<keyword evidence="2" id="KW-0134">Cell wall</keyword>
<evidence type="ECO:0000256" key="5">
    <source>
        <dbReference type="ARBA" id="ARBA00023180"/>
    </source>
</evidence>
<organism evidence="7 8">
    <name type="scientific">Metschnikowia bicuspidata var. bicuspidata NRRL YB-4993</name>
    <dbReference type="NCBI Taxonomy" id="869754"/>
    <lineage>
        <taxon>Eukaryota</taxon>
        <taxon>Fungi</taxon>
        <taxon>Dikarya</taxon>
        <taxon>Ascomycota</taxon>
        <taxon>Saccharomycotina</taxon>
        <taxon>Pichiomycetes</taxon>
        <taxon>Metschnikowiaceae</taxon>
        <taxon>Metschnikowia</taxon>
    </lineage>
</organism>
<dbReference type="GO" id="GO:0009277">
    <property type="term" value="C:fungal-type cell wall"/>
    <property type="evidence" value="ECO:0007669"/>
    <property type="project" value="UniProtKB-ARBA"/>
</dbReference>
<evidence type="ECO:0000256" key="2">
    <source>
        <dbReference type="ARBA" id="ARBA00022512"/>
    </source>
</evidence>
<evidence type="ECO:0000259" key="6">
    <source>
        <dbReference type="Pfam" id="PF11765"/>
    </source>
</evidence>
<dbReference type="Pfam" id="PF11765">
    <property type="entry name" value="Hyphal_reg_CWP"/>
    <property type="match status" value="1"/>
</dbReference>
<evidence type="ECO:0000256" key="4">
    <source>
        <dbReference type="ARBA" id="ARBA00022729"/>
    </source>
</evidence>
<protein>
    <recommendedName>
        <fullName evidence="6">Hyphally-regulated cell wall protein N-terminal domain-containing protein</fullName>
    </recommendedName>
</protein>
<feature type="domain" description="Hyphally-regulated cell wall protein N-terminal" evidence="6">
    <location>
        <begin position="16"/>
        <end position="334"/>
    </location>
</feature>
<keyword evidence="5" id="KW-0325">Glycoprotein</keyword>
<dbReference type="Proteomes" id="UP000092555">
    <property type="component" value="Unassembled WGS sequence"/>
</dbReference>
<accession>A0A1A0GZ24</accession>
<evidence type="ECO:0000313" key="7">
    <source>
        <dbReference type="EMBL" id="OBA16978.1"/>
    </source>
</evidence>
<dbReference type="RefSeq" id="XP_018709277.1">
    <property type="nucleotide sequence ID" value="XM_018858264.1"/>
</dbReference>
<keyword evidence="4" id="KW-0732">Signal</keyword>
<dbReference type="EMBL" id="LXTC01000011">
    <property type="protein sequence ID" value="OBA16978.1"/>
    <property type="molecule type" value="Genomic_DNA"/>
</dbReference>
<proteinExistence type="predicted"/>
<keyword evidence="8" id="KW-1185">Reference proteome</keyword>
<dbReference type="STRING" id="869754.A0A1A0GZ24"/>
<keyword evidence="3" id="KW-0964">Secreted</keyword>
<evidence type="ECO:0000256" key="3">
    <source>
        <dbReference type="ARBA" id="ARBA00022525"/>
    </source>
</evidence>
<dbReference type="InterPro" id="IPR021031">
    <property type="entry name" value="Hyphal-reg_cell_wall_N"/>
</dbReference>
<reference evidence="7 8" key="1">
    <citation type="submission" date="2016-05" db="EMBL/GenBank/DDBJ databases">
        <title>Comparative genomics of biotechnologically important yeasts.</title>
        <authorList>
            <consortium name="DOE Joint Genome Institute"/>
            <person name="Riley R."/>
            <person name="Haridas S."/>
            <person name="Wolfe K.H."/>
            <person name="Lopes M.R."/>
            <person name="Hittinger C.T."/>
            <person name="Goker M."/>
            <person name="Salamov A."/>
            <person name="Wisecaver J."/>
            <person name="Long T.M."/>
            <person name="Aerts A.L."/>
            <person name="Barry K."/>
            <person name="Choi C."/>
            <person name="Clum A."/>
            <person name="Coughlan A.Y."/>
            <person name="Deshpande S."/>
            <person name="Douglass A.P."/>
            <person name="Hanson S.J."/>
            <person name="Klenk H.-P."/>
            <person name="LaButti K."/>
            <person name="Lapidus A."/>
            <person name="Lindquist E."/>
            <person name="Lipzen A."/>
            <person name="Meier-kolthoff J.P."/>
            <person name="Ohm R.A."/>
            <person name="Otillar R.P."/>
            <person name="Pangilinan J."/>
            <person name="Peng Y."/>
            <person name="Rokas A."/>
            <person name="Rosa C.A."/>
            <person name="Scheuner C."/>
            <person name="Sibirny A.A."/>
            <person name="Slot J.C."/>
            <person name="Stielow J.B."/>
            <person name="Sun H."/>
            <person name="Kurtzman C.P."/>
            <person name="Blackwell M."/>
            <person name="Grigoriev I.V."/>
            <person name="Jeffries T.W."/>
        </authorList>
    </citation>
    <scope>NUCLEOTIDE SEQUENCE [LARGE SCALE GENOMIC DNA]</scope>
    <source>
        <strain evidence="7 8">NRRL YB-4993</strain>
    </source>
</reference>
<dbReference type="AlphaFoldDB" id="A0A1A0GZ24"/>
<comment type="caution">
    <text evidence="7">The sequence shown here is derived from an EMBL/GenBank/DDBJ whole genome shotgun (WGS) entry which is preliminary data.</text>
</comment>
<dbReference type="GeneID" id="30031240"/>
<evidence type="ECO:0000313" key="8">
    <source>
        <dbReference type="Proteomes" id="UP000092555"/>
    </source>
</evidence>
<name>A0A1A0GZ24_9ASCO</name>
<sequence length="344" mass="37580">MKLSYSEAAFKISICLGIASSFIVRSNTVEITTGEKLLEDLLVKRVNYSIVNSPRVHFVGHVYILGSLLVSSTNNLEASVRINSDEFTNYGTVAFNTIQSDFPSTYYVNTHDSFINTGSMFFGISGATSGTIPFRVTSVKSWNNTGMMIFWTASGESAQVLLAQDVGHNDSSIIKNSGSICLYNTMWQATTSIAENGCITIGTGSAVILNLALNSHCFSISKMQTFYLEGPDSVLTISGLNSSCTFPMIKVAGFGNENVIEFDIWHHDVSSYEYLTTRGELIVKVVKESKVVFHIGTGYLEQSFRLRLSTTGCKISYSPHAPNIPPYECSCQSVFPEVSGATCF</sequence>
<gene>
    <name evidence="7" type="ORF">METBIDRAFT_48120</name>
</gene>